<sequence length="86" mass="9751">MTITLDRKSPESATPPGFRRCLDMSVADLETCLDGISYPASKHDLVCQARRNEAKPDVLAFLHLLPENKYPQFHDIAFMAWSFLLV</sequence>
<accession>A0A0W0GIC9</accession>
<keyword evidence="2" id="KW-1185">Reference proteome</keyword>
<dbReference type="InterPro" id="IPR021527">
    <property type="entry name" value="DUF2795"/>
</dbReference>
<name>A0A0W0GIC9_9CHLR</name>
<dbReference type="Proteomes" id="UP000053947">
    <property type="component" value="Unassembled WGS sequence"/>
</dbReference>
<dbReference type="Pfam" id="PF11387">
    <property type="entry name" value="DUF2795"/>
    <property type="match status" value="1"/>
</dbReference>
<reference evidence="1 2" key="1">
    <citation type="submission" date="2015-06" db="EMBL/GenBank/DDBJ databases">
        <title>Genome sequence of the organohalide-respiring Dehalogenimonas alkenigignens type strain (IP3-3T).</title>
        <authorList>
            <person name="Key T.A."/>
            <person name="Richmond D.P."/>
            <person name="Bowman K.S."/>
            <person name="Cho Y.-J."/>
            <person name="Chun J."/>
            <person name="da Costa M.S."/>
            <person name="Rainey F.A."/>
            <person name="Moe W.M."/>
        </authorList>
    </citation>
    <scope>NUCLEOTIDE SEQUENCE [LARGE SCALE GENOMIC DNA]</scope>
    <source>
        <strain evidence="1 2">IP3-3</strain>
    </source>
</reference>
<comment type="caution">
    <text evidence="1">The sequence shown here is derived from an EMBL/GenBank/DDBJ whole genome shotgun (WGS) entry which is preliminary data.</text>
</comment>
<organism evidence="1 2">
    <name type="scientific">Dehalogenimonas alkenigignens</name>
    <dbReference type="NCBI Taxonomy" id="1217799"/>
    <lineage>
        <taxon>Bacteria</taxon>
        <taxon>Bacillati</taxon>
        <taxon>Chloroflexota</taxon>
        <taxon>Dehalococcoidia</taxon>
        <taxon>Dehalococcoidales</taxon>
        <taxon>Dehalococcoidaceae</taxon>
        <taxon>Dehalogenimonas</taxon>
    </lineage>
</organism>
<proteinExistence type="predicted"/>
<evidence type="ECO:0008006" key="3">
    <source>
        <dbReference type="Google" id="ProtNLM"/>
    </source>
</evidence>
<dbReference type="STRING" id="1217799.DEALK_11310"/>
<dbReference type="EMBL" id="LFDV01000002">
    <property type="protein sequence ID" value="KTB48286.1"/>
    <property type="molecule type" value="Genomic_DNA"/>
</dbReference>
<evidence type="ECO:0000313" key="1">
    <source>
        <dbReference type="EMBL" id="KTB48286.1"/>
    </source>
</evidence>
<dbReference type="AlphaFoldDB" id="A0A0W0GIC9"/>
<evidence type="ECO:0000313" key="2">
    <source>
        <dbReference type="Proteomes" id="UP000053947"/>
    </source>
</evidence>
<dbReference type="RefSeq" id="WP_058439297.1">
    <property type="nucleotide sequence ID" value="NZ_KQ758903.1"/>
</dbReference>
<gene>
    <name evidence="1" type="ORF">DEALK_11310</name>
</gene>
<protein>
    <recommendedName>
        <fullName evidence="3">DUF2795 domain-containing protein</fullName>
    </recommendedName>
</protein>